<feature type="domain" description="4Fe-4S Wbl-type" evidence="13">
    <location>
        <begin position="12"/>
        <end position="70"/>
    </location>
</feature>
<dbReference type="Pfam" id="PF02467">
    <property type="entry name" value="Whib"/>
    <property type="match status" value="1"/>
</dbReference>
<name>A0A9Q2SSF4_RHOHA</name>
<feature type="compositionally biased region" description="Basic and acidic residues" evidence="12">
    <location>
        <begin position="56"/>
        <end position="74"/>
    </location>
</feature>
<keyword evidence="10" id="KW-1015">Disulfide bond</keyword>
<dbReference type="GO" id="GO:0046872">
    <property type="term" value="F:metal ion binding"/>
    <property type="evidence" value="ECO:0007669"/>
    <property type="project" value="UniProtKB-KW"/>
</dbReference>
<evidence type="ECO:0000256" key="2">
    <source>
        <dbReference type="ARBA" id="ARBA00004496"/>
    </source>
</evidence>
<evidence type="ECO:0000256" key="8">
    <source>
        <dbReference type="ARBA" id="ARBA00023015"/>
    </source>
</evidence>
<evidence type="ECO:0000256" key="11">
    <source>
        <dbReference type="ARBA" id="ARBA00023163"/>
    </source>
</evidence>
<dbReference type="EMBL" id="WUXR01000012">
    <property type="protein sequence ID" value="MBM4567426.1"/>
    <property type="molecule type" value="Genomic_DNA"/>
</dbReference>
<dbReference type="GO" id="GO:0045892">
    <property type="term" value="P:negative regulation of DNA-templated transcription"/>
    <property type="evidence" value="ECO:0007669"/>
    <property type="project" value="TreeGrafter"/>
</dbReference>
<dbReference type="Proteomes" id="UP000808906">
    <property type="component" value="Unassembled WGS sequence"/>
</dbReference>
<keyword evidence="11" id="KW-0804">Transcription</keyword>
<reference evidence="15" key="2">
    <citation type="journal article" date="2020" name="Environ. Microbiol.">
        <title>The novel and transferable erm(51) gene confers Macrolides, Lincosamides, and Streptogramins B (MLSB) resistance to clonal Rhodococcus equi in the environment.</title>
        <authorList>
            <person name="Huber L."/>
            <person name="Giguere S."/>
            <person name="Slovis N.M."/>
            <person name="Alvarez-Narvaez S."/>
            <person name="Hart K.A."/>
            <person name="Greiter M."/>
            <person name="Morris E.R.A."/>
            <person name="Cohen N.D."/>
        </authorList>
    </citation>
    <scope>NUCLEOTIDE SEQUENCE</scope>
    <source>
        <strain evidence="15">Lh_116_1</strain>
    </source>
</reference>
<evidence type="ECO:0000256" key="6">
    <source>
        <dbReference type="ARBA" id="ARBA00023004"/>
    </source>
</evidence>
<proteinExistence type="inferred from homology"/>
<evidence type="ECO:0000256" key="1">
    <source>
        <dbReference type="ARBA" id="ARBA00001966"/>
    </source>
</evidence>
<dbReference type="EMBL" id="WVBC01000030">
    <property type="protein sequence ID" value="NKT78147.1"/>
    <property type="molecule type" value="Genomic_DNA"/>
</dbReference>
<dbReference type="InterPro" id="IPR003482">
    <property type="entry name" value="Whib"/>
</dbReference>
<feature type="region of interest" description="Disordered" evidence="12">
    <location>
        <begin position="56"/>
        <end position="93"/>
    </location>
</feature>
<keyword evidence="6" id="KW-0408">Iron</keyword>
<sequence length="122" mass="13647">MLDKAPRLDGAICATHPNPDLWFSNSDIGRSAAQRICAGCPVATGCRSAAHTAREQHGVWAGESERQRLGEPKVGRPRPTRCPKEHEFTDDNTYTNPSGHRICLTCRRENDRIRRENRKAIA</sequence>
<dbReference type="PROSITE" id="PS51674">
    <property type="entry name" value="4FE4S_WBL"/>
    <property type="match status" value="1"/>
</dbReference>
<evidence type="ECO:0000256" key="12">
    <source>
        <dbReference type="SAM" id="MobiDB-lite"/>
    </source>
</evidence>
<keyword evidence="8" id="KW-0805">Transcription regulation</keyword>
<comment type="cofactor">
    <cofactor evidence="1">
        <name>[4Fe-4S] cluster</name>
        <dbReference type="ChEBI" id="CHEBI:49883"/>
    </cofactor>
</comment>
<dbReference type="PANTHER" id="PTHR38839">
    <property type="entry name" value="TRANSCRIPTIONAL REGULATOR WHID-RELATED"/>
    <property type="match status" value="1"/>
</dbReference>
<evidence type="ECO:0000256" key="3">
    <source>
        <dbReference type="ARBA" id="ARBA00006597"/>
    </source>
</evidence>
<gene>
    <name evidence="14" type="ORF">GS441_18975</name>
    <name evidence="15" type="ORF">GS882_08525</name>
</gene>
<comment type="similarity">
    <text evidence="3">Belongs to the WhiB family.</text>
</comment>
<evidence type="ECO:0000256" key="4">
    <source>
        <dbReference type="ARBA" id="ARBA00022485"/>
    </source>
</evidence>
<evidence type="ECO:0000256" key="5">
    <source>
        <dbReference type="ARBA" id="ARBA00022723"/>
    </source>
</evidence>
<evidence type="ECO:0000313" key="14">
    <source>
        <dbReference type="EMBL" id="MBM4567426.1"/>
    </source>
</evidence>
<comment type="subcellular location">
    <subcellularLocation>
        <location evidence="2">Cytoplasm</location>
    </subcellularLocation>
</comment>
<evidence type="ECO:0000256" key="9">
    <source>
        <dbReference type="ARBA" id="ARBA00023125"/>
    </source>
</evidence>
<keyword evidence="4" id="KW-0004">4Fe-4S</keyword>
<keyword evidence="9" id="KW-0238">DNA-binding</keyword>
<evidence type="ECO:0000256" key="7">
    <source>
        <dbReference type="ARBA" id="ARBA00023014"/>
    </source>
</evidence>
<accession>A0A9Q2SSF4</accession>
<keyword evidence="5" id="KW-0479">Metal-binding</keyword>
<dbReference type="AlphaFoldDB" id="A0A9Q2SSF4"/>
<evidence type="ECO:0000256" key="10">
    <source>
        <dbReference type="ARBA" id="ARBA00023157"/>
    </source>
</evidence>
<evidence type="ECO:0000313" key="16">
    <source>
        <dbReference type="Proteomes" id="UP000603463"/>
    </source>
</evidence>
<dbReference type="GO" id="GO:0045454">
    <property type="term" value="P:cell redox homeostasis"/>
    <property type="evidence" value="ECO:0007669"/>
    <property type="project" value="TreeGrafter"/>
</dbReference>
<evidence type="ECO:0000259" key="13">
    <source>
        <dbReference type="PROSITE" id="PS51674"/>
    </source>
</evidence>
<dbReference type="GO" id="GO:0003677">
    <property type="term" value="F:DNA binding"/>
    <property type="evidence" value="ECO:0007669"/>
    <property type="project" value="UniProtKB-KW"/>
</dbReference>
<protein>
    <recommendedName>
        <fullName evidence="13">4Fe-4S Wbl-type domain-containing protein</fullName>
    </recommendedName>
</protein>
<evidence type="ECO:0000313" key="15">
    <source>
        <dbReference type="EMBL" id="NKT78147.1"/>
    </source>
</evidence>
<keyword evidence="7" id="KW-0411">Iron-sulfur</keyword>
<dbReference type="GO" id="GO:0005737">
    <property type="term" value="C:cytoplasm"/>
    <property type="evidence" value="ECO:0007669"/>
    <property type="project" value="UniProtKB-SubCell"/>
</dbReference>
<dbReference type="GO" id="GO:0047134">
    <property type="term" value="F:protein-disulfide reductase [NAD(P)H] activity"/>
    <property type="evidence" value="ECO:0007669"/>
    <property type="project" value="TreeGrafter"/>
</dbReference>
<dbReference type="Proteomes" id="UP000603463">
    <property type="component" value="Unassembled WGS sequence"/>
</dbReference>
<organism evidence="15 16">
    <name type="scientific">Rhodococcus hoagii</name>
    <name type="common">Corynebacterium equii</name>
    <dbReference type="NCBI Taxonomy" id="43767"/>
    <lineage>
        <taxon>Bacteria</taxon>
        <taxon>Bacillati</taxon>
        <taxon>Actinomycetota</taxon>
        <taxon>Actinomycetes</taxon>
        <taxon>Mycobacteriales</taxon>
        <taxon>Nocardiaceae</taxon>
        <taxon>Prescottella</taxon>
    </lineage>
</organism>
<reference evidence="14" key="1">
    <citation type="submission" date="2019-11" db="EMBL/GenBank/DDBJ databases">
        <title>Spread of Macrolides and rifampicin resistant Rhodococcus equi in clinical isolates in the USA.</title>
        <authorList>
            <person name="Alvarez-Narvaez S."/>
            <person name="Huber L."/>
            <person name="Cohen N.D."/>
            <person name="Slovis N."/>
            <person name="Greiter M."/>
            <person name="Giguere S."/>
            <person name="Hart K."/>
        </authorList>
    </citation>
    <scope>NUCLEOTIDE SEQUENCE</scope>
    <source>
        <strain evidence="14">Lh_17</strain>
    </source>
</reference>
<dbReference type="GO" id="GO:0051539">
    <property type="term" value="F:4 iron, 4 sulfur cluster binding"/>
    <property type="evidence" value="ECO:0007669"/>
    <property type="project" value="UniProtKB-KW"/>
</dbReference>
<comment type="caution">
    <text evidence="15">The sequence shown here is derived from an EMBL/GenBank/DDBJ whole genome shotgun (WGS) entry which is preliminary data.</text>
</comment>
<dbReference type="InterPro" id="IPR034768">
    <property type="entry name" value="4FE4S_WBL"/>
</dbReference>